<dbReference type="EMBL" id="JBBNAG010000003">
    <property type="protein sequence ID" value="KAK9148683.1"/>
    <property type="molecule type" value="Genomic_DNA"/>
</dbReference>
<proteinExistence type="predicted"/>
<protein>
    <submittedName>
        <fullName evidence="1">Uncharacterized protein</fullName>
    </submittedName>
</protein>
<dbReference type="Proteomes" id="UP001419268">
    <property type="component" value="Unassembled WGS sequence"/>
</dbReference>
<accession>A0AAP0KBN9</accession>
<organism evidence="1 2">
    <name type="scientific">Stephania cephalantha</name>
    <dbReference type="NCBI Taxonomy" id="152367"/>
    <lineage>
        <taxon>Eukaryota</taxon>
        <taxon>Viridiplantae</taxon>
        <taxon>Streptophyta</taxon>
        <taxon>Embryophyta</taxon>
        <taxon>Tracheophyta</taxon>
        <taxon>Spermatophyta</taxon>
        <taxon>Magnoliopsida</taxon>
        <taxon>Ranunculales</taxon>
        <taxon>Menispermaceae</taxon>
        <taxon>Menispermoideae</taxon>
        <taxon>Cissampelideae</taxon>
        <taxon>Stephania</taxon>
    </lineage>
</organism>
<reference evidence="1 2" key="1">
    <citation type="submission" date="2024-01" db="EMBL/GenBank/DDBJ databases">
        <title>Genome assemblies of Stephania.</title>
        <authorList>
            <person name="Yang L."/>
        </authorList>
    </citation>
    <scope>NUCLEOTIDE SEQUENCE [LARGE SCALE GENOMIC DNA]</scope>
    <source>
        <strain evidence="1">JXDWG</strain>
        <tissue evidence="1">Leaf</tissue>
    </source>
</reference>
<evidence type="ECO:0000313" key="2">
    <source>
        <dbReference type="Proteomes" id="UP001419268"/>
    </source>
</evidence>
<dbReference type="AlphaFoldDB" id="A0AAP0KBN9"/>
<evidence type="ECO:0000313" key="1">
    <source>
        <dbReference type="EMBL" id="KAK9148683.1"/>
    </source>
</evidence>
<keyword evidence="2" id="KW-1185">Reference proteome</keyword>
<gene>
    <name evidence="1" type="ORF">Scep_007440</name>
</gene>
<name>A0AAP0KBN9_9MAGN</name>
<sequence>MAELLRIYGITVLTCQNDSIVFEETEGNFSSDGEGEFEDEENYINFDEPPKFDKNDQGFIKDTVVVFRDEGRVVMNIQLFTSSQVQAVVDDVTINQYSVDVVARKEVK</sequence>
<comment type="caution">
    <text evidence="1">The sequence shown here is derived from an EMBL/GenBank/DDBJ whole genome shotgun (WGS) entry which is preliminary data.</text>
</comment>